<keyword evidence="3" id="KW-1185">Reference proteome</keyword>
<organism evidence="2 3">
    <name type="scientific">Desulforamulus aeronauticus DSM 10349</name>
    <dbReference type="NCBI Taxonomy" id="1121421"/>
    <lineage>
        <taxon>Bacteria</taxon>
        <taxon>Bacillati</taxon>
        <taxon>Bacillota</taxon>
        <taxon>Clostridia</taxon>
        <taxon>Eubacteriales</taxon>
        <taxon>Peptococcaceae</taxon>
        <taxon>Desulforamulus</taxon>
    </lineage>
</organism>
<proteinExistence type="predicted"/>
<feature type="region of interest" description="Disordered" evidence="1">
    <location>
        <begin position="1"/>
        <end position="29"/>
    </location>
</feature>
<gene>
    <name evidence="2" type="ORF">SAMN02745123_01573</name>
</gene>
<feature type="compositionally biased region" description="Basic and acidic residues" evidence="1">
    <location>
        <begin position="1"/>
        <end position="11"/>
    </location>
</feature>
<evidence type="ECO:0000313" key="2">
    <source>
        <dbReference type="EMBL" id="SHK34865.1"/>
    </source>
</evidence>
<evidence type="ECO:0000256" key="1">
    <source>
        <dbReference type="SAM" id="MobiDB-lite"/>
    </source>
</evidence>
<reference evidence="3" key="1">
    <citation type="submission" date="2016-11" db="EMBL/GenBank/DDBJ databases">
        <authorList>
            <person name="Varghese N."/>
            <person name="Submissions S."/>
        </authorList>
    </citation>
    <scope>NUCLEOTIDE SEQUENCE [LARGE SCALE GENOMIC DNA]</scope>
    <source>
        <strain evidence="3">DSM 10349</strain>
    </source>
</reference>
<dbReference type="RefSeq" id="WP_274377380.1">
    <property type="nucleotide sequence ID" value="NZ_FRAR01000011.1"/>
</dbReference>
<dbReference type="AlphaFoldDB" id="A0A1M6RQY3"/>
<dbReference type="Proteomes" id="UP000183997">
    <property type="component" value="Unassembled WGS sequence"/>
</dbReference>
<evidence type="ECO:0000313" key="3">
    <source>
        <dbReference type="Proteomes" id="UP000183997"/>
    </source>
</evidence>
<sequence length="42" mass="4980">MSFQEEARPDMLETGVNSSSYSPEEPEGEMNVDFYHNWCSYW</sequence>
<name>A0A1M6RQY3_9FIRM</name>
<dbReference type="EMBL" id="FRAR01000011">
    <property type="protein sequence ID" value="SHK34865.1"/>
    <property type="molecule type" value="Genomic_DNA"/>
</dbReference>
<accession>A0A1M6RQY3</accession>
<protein>
    <submittedName>
        <fullName evidence="2">Uncharacterized protein</fullName>
    </submittedName>
</protein>